<dbReference type="NCBIfam" id="TIGR00492">
    <property type="entry name" value="alr"/>
    <property type="match status" value="1"/>
</dbReference>
<evidence type="ECO:0000256" key="7">
    <source>
        <dbReference type="PIRSR" id="PIRSR600821-52"/>
    </source>
</evidence>
<accession>A0A1T0A8N6</accession>
<evidence type="ECO:0000313" key="9">
    <source>
        <dbReference type="EMBL" id="OOR92077.1"/>
    </source>
</evidence>
<dbReference type="Proteomes" id="UP000255279">
    <property type="component" value="Unassembled WGS sequence"/>
</dbReference>
<dbReference type="InterPro" id="IPR011079">
    <property type="entry name" value="Ala_racemase_C"/>
</dbReference>
<dbReference type="SUPFAM" id="SSF50621">
    <property type="entry name" value="Alanine racemase C-terminal domain-like"/>
    <property type="match status" value="1"/>
</dbReference>
<comment type="catalytic activity">
    <reaction evidence="1 5">
        <text>L-alanine = D-alanine</text>
        <dbReference type="Rhea" id="RHEA:20249"/>
        <dbReference type="ChEBI" id="CHEBI:57416"/>
        <dbReference type="ChEBI" id="CHEBI:57972"/>
        <dbReference type="EC" id="5.1.1.1"/>
    </reaction>
</comment>
<feature type="active site" description="Proton acceptor; specific for D-alanine" evidence="5">
    <location>
        <position position="38"/>
    </location>
</feature>
<dbReference type="EMBL" id="MUXU01000017">
    <property type="protein sequence ID" value="OOR92077.1"/>
    <property type="molecule type" value="Genomic_DNA"/>
</dbReference>
<dbReference type="SMART" id="SM01005">
    <property type="entry name" value="Ala_racemase_C"/>
    <property type="match status" value="1"/>
</dbReference>
<evidence type="ECO:0000259" key="8">
    <source>
        <dbReference type="SMART" id="SM01005"/>
    </source>
</evidence>
<dbReference type="GO" id="GO:0030170">
    <property type="term" value="F:pyridoxal phosphate binding"/>
    <property type="evidence" value="ECO:0007669"/>
    <property type="project" value="UniProtKB-UniRule"/>
</dbReference>
<comment type="pathway">
    <text evidence="5">Amino-acid biosynthesis; D-alanine biosynthesis; D-alanine from L-alanine: step 1/1.</text>
</comment>
<dbReference type="AlphaFoldDB" id="A0A1T0A8N6"/>
<evidence type="ECO:0000256" key="3">
    <source>
        <dbReference type="ARBA" id="ARBA00022898"/>
    </source>
</evidence>
<dbReference type="InterPro" id="IPR000821">
    <property type="entry name" value="Ala_racemase"/>
</dbReference>
<reference evidence="9 11" key="1">
    <citation type="submission" date="2017-02" db="EMBL/GenBank/DDBJ databases">
        <title>Draft genome sequence of Moraxella caviae CCUG 355 type strain.</title>
        <authorList>
            <person name="Engstrom-Jakobsson H."/>
            <person name="Salva-Serra F."/>
            <person name="Thorell K."/>
            <person name="Gonzales-Siles L."/>
            <person name="Karlsson R."/>
            <person name="Boulund F."/>
            <person name="Engstrand L."/>
            <person name="Moore E."/>
        </authorList>
    </citation>
    <scope>NUCLEOTIDE SEQUENCE [LARGE SCALE GENOMIC DNA]</scope>
    <source>
        <strain evidence="9 11">CCUG 355</strain>
    </source>
</reference>
<dbReference type="UniPathway" id="UPA00042">
    <property type="reaction ID" value="UER00497"/>
</dbReference>
<evidence type="ECO:0000256" key="4">
    <source>
        <dbReference type="ARBA" id="ARBA00023235"/>
    </source>
</evidence>
<feature type="modified residue" description="N6-(pyridoxal phosphate)lysine" evidence="5 6">
    <location>
        <position position="38"/>
    </location>
</feature>
<evidence type="ECO:0000256" key="2">
    <source>
        <dbReference type="ARBA" id="ARBA00001933"/>
    </source>
</evidence>
<dbReference type="PANTHER" id="PTHR30511">
    <property type="entry name" value="ALANINE RACEMASE"/>
    <property type="match status" value="1"/>
</dbReference>
<evidence type="ECO:0000256" key="5">
    <source>
        <dbReference type="HAMAP-Rule" id="MF_01201"/>
    </source>
</evidence>
<evidence type="ECO:0000256" key="6">
    <source>
        <dbReference type="PIRSR" id="PIRSR600821-50"/>
    </source>
</evidence>
<feature type="binding site" evidence="5 7">
    <location>
        <position position="140"/>
    </location>
    <ligand>
        <name>substrate</name>
    </ligand>
</feature>
<dbReference type="STRING" id="34060.B0181_02000"/>
<keyword evidence="3 5" id="KW-0663">Pyridoxal phosphate</keyword>
<dbReference type="RefSeq" id="WP_078275818.1">
    <property type="nucleotide sequence ID" value="NZ_CAACXO010000006.1"/>
</dbReference>
<dbReference type="HAMAP" id="MF_01201">
    <property type="entry name" value="Ala_racemase"/>
    <property type="match status" value="1"/>
</dbReference>
<evidence type="ECO:0000313" key="12">
    <source>
        <dbReference type="Proteomes" id="UP000255279"/>
    </source>
</evidence>
<dbReference type="Pfam" id="PF00842">
    <property type="entry name" value="Ala_racemase_C"/>
    <property type="match status" value="1"/>
</dbReference>
<dbReference type="InterPro" id="IPR009006">
    <property type="entry name" value="Ala_racemase/Decarboxylase_C"/>
</dbReference>
<dbReference type="FunFam" id="3.20.20.10:FF:000002">
    <property type="entry name" value="Alanine racemase"/>
    <property type="match status" value="1"/>
</dbReference>
<dbReference type="Gene3D" id="3.20.20.10">
    <property type="entry name" value="Alanine racemase"/>
    <property type="match status" value="1"/>
</dbReference>
<keyword evidence="4 5" id="KW-0413">Isomerase</keyword>
<dbReference type="GO" id="GO:0008784">
    <property type="term" value="F:alanine racemase activity"/>
    <property type="evidence" value="ECO:0007669"/>
    <property type="project" value="UniProtKB-UniRule"/>
</dbReference>
<dbReference type="InterPro" id="IPR001608">
    <property type="entry name" value="Ala_racemase_N"/>
</dbReference>
<protein>
    <recommendedName>
        <fullName evidence="5">Alanine racemase</fullName>
        <ecNumber evidence="5">5.1.1.1</ecNumber>
    </recommendedName>
</protein>
<dbReference type="EC" id="5.1.1.1" evidence="5"/>
<name>A0A1T0A8N6_9GAMM</name>
<dbReference type="SUPFAM" id="SSF51419">
    <property type="entry name" value="PLP-binding barrel"/>
    <property type="match status" value="1"/>
</dbReference>
<comment type="similarity">
    <text evidence="5">Belongs to the alanine racemase family.</text>
</comment>
<evidence type="ECO:0000256" key="1">
    <source>
        <dbReference type="ARBA" id="ARBA00000316"/>
    </source>
</evidence>
<reference evidence="10 12" key="2">
    <citation type="submission" date="2018-06" db="EMBL/GenBank/DDBJ databases">
        <authorList>
            <consortium name="Pathogen Informatics"/>
            <person name="Doyle S."/>
        </authorList>
    </citation>
    <scope>NUCLEOTIDE SEQUENCE [LARGE SCALE GENOMIC DNA]</scope>
    <source>
        <strain evidence="10 12">NCTC10293</strain>
    </source>
</reference>
<dbReference type="Proteomes" id="UP000190435">
    <property type="component" value="Unassembled WGS sequence"/>
</dbReference>
<organism evidence="9 11">
    <name type="scientific">Moraxella caviae</name>
    <dbReference type="NCBI Taxonomy" id="34060"/>
    <lineage>
        <taxon>Bacteria</taxon>
        <taxon>Pseudomonadati</taxon>
        <taxon>Pseudomonadota</taxon>
        <taxon>Gammaproteobacteria</taxon>
        <taxon>Moraxellales</taxon>
        <taxon>Moraxellaceae</taxon>
        <taxon>Moraxella</taxon>
    </lineage>
</organism>
<dbReference type="GO" id="GO:0005829">
    <property type="term" value="C:cytosol"/>
    <property type="evidence" value="ECO:0007669"/>
    <property type="project" value="TreeGrafter"/>
</dbReference>
<evidence type="ECO:0000313" key="10">
    <source>
        <dbReference type="EMBL" id="STZ14431.1"/>
    </source>
</evidence>
<feature type="active site" description="Proton acceptor; specific for L-alanine" evidence="5">
    <location>
        <position position="267"/>
    </location>
</feature>
<dbReference type="Gene3D" id="2.40.37.10">
    <property type="entry name" value="Lyase, Ornithine Decarboxylase, Chain A, domain 1"/>
    <property type="match status" value="1"/>
</dbReference>
<evidence type="ECO:0000313" key="11">
    <source>
        <dbReference type="Proteomes" id="UP000190435"/>
    </source>
</evidence>
<keyword evidence="11" id="KW-1185">Reference proteome</keyword>
<dbReference type="OrthoDB" id="9813814at2"/>
<dbReference type="InterPro" id="IPR029066">
    <property type="entry name" value="PLP-binding_barrel"/>
</dbReference>
<sequence>MRNTTITIDTNALAHNLNIITEQTHINAKPAKVLAMVKANAYGHGVANVIAGLAKADGFGVACFDEALDVKKACQAHGLSQPIVLIEGVFSKTEWQNTITQNFMSLIHCEAQLNWALQHLPPQDSHTRTVWLKYNTGMNRLGFDAEQATIAAQKLHQAGYRLILTSHFACADDEHALNAVQIARFDELLHSLRQTVSPDVQGSLCNSAGIFNFPNQHHNWVRAGIALYGSSPFANRSAHALNLRPVMTFGAQIMAVHELNAGESVSYGALWQADKSAFIGIVSAGYGDGYPRVVENGEVLVVLNGAAHRAPIIGRVAMDMLAVDLSAFDDKTALLHAPVILWGAQANAVLSIDDVARTANTIGYELMCRTTMRPVRNVI</sequence>
<dbReference type="GO" id="GO:0030632">
    <property type="term" value="P:D-alanine biosynthetic process"/>
    <property type="evidence" value="ECO:0007669"/>
    <property type="project" value="UniProtKB-UniRule"/>
</dbReference>
<dbReference type="PRINTS" id="PR00992">
    <property type="entry name" value="ALARACEMASE"/>
</dbReference>
<dbReference type="EMBL" id="UGQE01000004">
    <property type="protein sequence ID" value="STZ14431.1"/>
    <property type="molecule type" value="Genomic_DNA"/>
</dbReference>
<proteinExistence type="inferred from homology"/>
<gene>
    <name evidence="10" type="primary">dadX</name>
    <name evidence="9" type="ORF">B0181_02000</name>
    <name evidence="10" type="ORF">NCTC10293_02025</name>
</gene>
<feature type="domain" description="Alanine racemase C-terminal" evidence="8">
    <location>
        <begin position="246"/>
        <end position="379"/>
    </location>
</feature>
<comment type="cofactor">
    <cofactor evidence="2 5 6">
        <name>pyridoxal 5'-phosphate</name>
        <dbReference type="ChEBI" id="CHEBI:597326"/>
    </cofactor>
</comment>
<comment type="function">
    <text evidence="5">Catalyzes the interconversion of L-alanine and D-alanine. May also act on other amino acids.</text>
</comment>
<feature type="binding site" evidence="5 7">
    <location>
        <position position="318"/>
    </location>
    <ligand>
        <name>substrate</name>
    </ligand>
</feature>
<dbReference type="Pfam" id="PF01168">
    <property type="entry name" value="Ala_racemase_N"/>
    <property type="match status" value="1"/>
</dbReference>
<dbReference type="PANTHER" id="PTHR30511:SF0">
    <property type="entry name" value="ALANINE RACEMASE, CATABOLIC-RELATED"/>
    <property type="match status" value="1"/>
</dbReference>